<dbReference type="EMBL" id="JAUKVY010000003">
    <property type="protein sequence ID" value="MDO1531886.1"/>
    <property type="molecule type" value="Genomic_DNA"/>
</dbReference>
<evidence type="ECO:0000313" key="7">
    <source>
        <dbReference type="EMBL" id="MDO1531886.1"/>
    </source>
</evidence>
<keyword evidence="4" id="KW-0812">Transmembrane</keyword>
<dbReference type="NCBIfam" id="NF006520">
    <property type="entry name" value="PRK08965.1-4"/>
    <property type="match status" value="1"/>
</dbReference>
<reference evidence="7" key="1">
    <citation type="submission" date="2023-06" db="EMBL/GenBank/DDBJ databases">
        <authorList>
            <person name="Jiang Y."/>
            <person name="Liu Q."/>
        </authorList>
    </citation>
    <scope>NUCLEOTIDE SEQUENCE</scope>
    <source>
        <strain evidence="7">CGMCC 1.12090</strain>
    </source>
</reference>
<evidence type="ECO:0000256" key="2">
    <source>
        <dbReference type="ARBA" id="ARBA00006228"/>
    </source>
</evidence>
<evidence type="ECO:0000256" key="6">
    <source>
        <dbReference type="ARBA" id="ARBA00023136"/>
    </source>
</evidence>
<organism evidence="7 8">
    <name type="scientific">Variovorax ginsengisoli</name>
    <dbReference type="NCBI Taxonomy" id="363844"/>
    <lineage>
        <taxon>Bacteria</taxon>
        <taxon>Pseudomonadati</taxon>
        <taxon>Pseudomonadota</taxon>
        <taxon>Betaproteobacteria</taxon>
        <taxon>Burkholderiales</taxon>
        <taxon>Comamonadaceae</taxon>
        <taxon>Variovorax</taxon>
    </lineage>
</organism>
<evidence type="ECO:0000313" key="8">
    <source>
        <dbReference type="Proteomes" id="UP001169027"/>
    </source>
</evidence>
<evidence type="ECO:0000256" key="4">
    <source>
        <dbReference type="ARBA" id="ARBA00022692"/>
    </source>
</evidence>
<gene>
    <name evidence="7" type="ORF">Q2T77_06270</name>
</gene>
<evidence type="ECO:0000256" key="1">
    <source>
        <dbReference type="ARBA" id="ARBA00004651"/>
    </source>
</evidence>
<dbReference type="PIRSF" id="PIRSF019239">
    <property type="entry name" value="MrpE"/>
    <property type="match status" value="1"/>
</dbReference>
<dbReference type="Pfam" id="PF01899">
    <property type="entry name" value="MNHE"/>
    <property type="match status" value="1"/>
</dbReference>
<keyword evidence="8" id="KW-1185">Reference proteome</keyword>
<dbReference type="PANTHER" id="PTHR34584">
    <property type="entry name" value="NA(+)/H(+) ANTIPORTER SUBUNIT E1"/>
    <property type="match status" value="1"/>
</dbReference>
<accession>A0ABT8RYY8</accession>
<proteinExistence type="inferred from homology"/>
<evidence type="ECO:0000256" key="3">
    <source>
        <dbReference type="ARBA" id="ARBA00022475"/>
    </source>
</evidence>
<evidence type="ECO:0000256" key="5">
    <source>
        <dbReference type="ARBA" id="ARBA00022989"/>
    </source>
</evidence>
<keyword evidence="5" id="KW-1133">Transmembrane helix</keyword>
<dbReference type="PANTHER" id="PTHR34584:SF1">
    <property type="entry name" value="NA(+)_H(+) ANTIPORTER SUBUNIT E1"/>
    <property type="match status" value="1"/>
</dbReference>
<protein>
    <submittedName>
        <fullName evidence="7">Na+/H+ antiporter subunit E</fullName>
    </submittedName>
</protein>
<keyword evidence="3" id="KW-1003">Cell membrane</keyword>
<dbReference type="InterPro" id="IPR002758">
    <property type="entry name" value="Cation_antiport_E"/>
</dbReference>
<comment type="subcellular location">
    <subcellularLocation>
        <location evidence="1">Cell membrane</location>
        <topology evidence="1">Multi-pass membrane protein</topology>
    </subcellularLocation>
</comment>
<dbReference type="Proteomes" id="UP001169027">
    <property type="component" value="Unassembled WGS sequence"/>
</dbReference>
<comment type="similarity">
    <text evidence="2">Belongs to the CPA3 antiporters (TC 2.A.63) subunit E family.</text>
</comment>
<name>A0ABT8RYY8_9BURK</name>
<dbReference type="NCBIfam" id="NF006518">
    <property type="entry name" value="PRK08965.1-2"/>
    <property type="match status" value="1"/>
</dbReference>
<keyword evidence="6" id="KW-0472">Membrane</keyword>
<comment type="caution">
    <text evidence="7">The sequence shown here is derived from an EMBL/GenBank/DDBJ whole genome shotgun (WGS) entry which is preliminary data.</text>
</comment>
<sequence length="163" mass="17860">MARWLPAPSLSIALFVVWLLLNQSLDAATLLLAAILAIAVPLLTQSLRPARAHMRRPAVALRLSGVVAHDLVESALSVARLLLTRRSAQMSPCFVRVPLEMRDPNALAVLAMIICLTPGTAWAEIALDRSTLLIHVFDLDDVPAFIAMVKTRYEAPLMEIFES</sequence>